<evidence type="ECO:0000313" key="3">
    <source>
        <dbReference type="Proteomes" id="UP000813462"/>
    </source>
</evidence>
<dbReference type="EMBL" id="JAEACU010000318">
    <property type="protein sequence ID" value="KAH7510828.1"/>
    <property type="molecule type" value="Genomic_DNA"/>
</dbReference>
<proteinExistence type="predicted"/>
<dbReference type="SUPFAM" id="SSF48264">
    <property type="entry name" value="Cytochrome P450"/>
    <property type="match status" value="1"/>
</dbReference>
<dbReference type="GO" id="GO:0020037">
    <property type="term" value="F:heme binding"/>
    <property type="evidence" value="ECO:0007669"/>
    <property type="project" value="InterPro"/>
</dbReference>
<keyword evidence="1" id="KW-0349">Heme</keyword>
<keyword evidence="1" id="KW-0479">Metal-binding</keyword>
<dbReference type="GO" id="GO:0004497">
    <property type="term" value="F:monooxygenase activity"/>
    <property type="evidence" value="ECO:0007669"/>
    <property type="project" value="InterPro"/>
</dbReference>
<dbReference type="PANTHER" id="PTHR47952:SF1">
    <property type="entry name" value="TRYPTAMINE 5-HYDROXYLASE"/>
    <property type="match status" value="1"/>
</dbReference>
<name>A0A978U8N3_ZIZJJ</name>
<dbReference type="Gene3D" id="1.10.630.10">
    <property type="entry name" value="Cytochrome P450"/>
    <property type="match status" value="1"/>
</dbReference>
<protein>
    <submittedName>
        <fullName evidence="2">Uncharacterized protein</fullName>
    </submittedName>
</protein>
<dbReference type="AlphaFoldDB" id="A0A978U8N3"/>
<keyword evidence="1" id="KW-0408">Iron</keyword>
<dbReference type="InterPro" id="IPR036396">
    <property type="entry name" value="Cyt_P450_sf"/>
</dbReference>
<organism evidence="2 3">
    <name type="scientific">Ziziphus jujuba var. spinosa</name>
    <dbReference type="NCBI Taxonomy" id="714518"/>
    <lineage>
        <taxon>Eukaryota</taxon>
        <taxon>Viridiplantae</taxon>
        <taxon>Streptophyta</taxon>
        <taxon>Embryophyta</taxon>
        <taxon>Tracheophyta</taxon>
        <taxon>Spermatophyta</taxon>
        <taxon>Magnoliopsida</taxon>
        <taxon>eudicotyledons</taxon>
        <taxon>Gunneridae</taxon>
        <taxon>Pentapetalae</taxon>
        <taxon>rosids</taxon>
        <taxon>fabids</taxon>
        <taxon>Rosales</taxon>
        <taxon>Rhamnaceae</taxon>
        <taxon>Paliureae</taxon>
        <taxon>Ziziphus</taxon>
    </lineage>
</organism>
<dbReference type="InterPro" id="IPR001128">
    <property type="entry name" value="Cyt_P450"/>
</dbReference>
<feature type="binding site" description="axial binding residue" evidence="1">
    <location>
        <position position="95"/>
    </location>
    <ligand>
        <name>heme</name>
        <dbReference type="ChEBI" id="CHEBI:30413"/>
    </ligand>
    <ligandPart>
        <name>Fe</name>
        <dbReference type="ChEBI" id="CHEBI:18248"/>
    </ligandPart>
</feature>
<comment type="cofactor">
    <cofactor evidence="1">
        <name>heme</name>
        <dbReference type="ChEBI" id="CHEBI:30413"/>
    </cofactor>
</comment>
<dbReference type="Pfam" id="PF00067">
    <property type="entry name" value="p450"/>
    <property type="match status" value="1"/>
</dbReference>
<accession>A0A978U8N3</accession>
<dbReference type="GO" id="GO:0005506">
    <property type="term" value="F:iron ion binding"/>
    <property type="evidence" value="ECO:0007669"/>
    <property type="project" value="InterPro"/>
</dbReference>
<dbReference type="PRINTS" id="PR00463">
    <property type="entry name" value="EP450I"/>
</dbReference>
<dbReference type="InterPro" id="IPR002401">
    <property type="entry name" value="Cyt_P450_E_grp-I"/>
</dbReference>
<sequence length="212" mass="24234">MKPMVKETSRLHPPTPLLAPRESMDKCILDGFEIPAKTRVVINAFAIERDPKSWEDSLVYNPERFIDDEDNKNGSVVDIDHVKDQEFKFVPFGGCPGFAFGLATIEIALARLFYHFNWELPPEVLEPHDVDLDEIFGLASRKRSLVLVSKTNKDFPVDVRKWVPIESYRVECMSILGLLMENDAPLLSGEGPIYDKKMGFQLRDTELSVCRY</sequence>
<evidence type="ECO:0000313" key="2">
    <source>
        <dbReference type="EMBL" id="KAH7510828.1"/>
    </source>
</evidence>
<reference evidence="2" key="1">
    <citation type="journal article" date="2021" name="Front. Plant Sci.">
        <title>Chromosome-Scale Genome Assembly for Chinese Sour Jujube and Insights Into Its Genome Evolution and Domestication Signature.</title>
        <authorList>
            <person name="Shen L.-Y."/>
            <person name="Luo H."/>
            <person name="Wang X.-L."/>
            <person name="Wang X.-M."/>
            <person name="Qiu X.-J."/>
            <person name="Liu H."/>
            <person name="Zhou S.-S."/>
            <person name="Jia K.-H."/>
            <person name="Nie S."/>
            <person name="Bao Y.-T."/>
            <person name="Zhang R.-G."/>
            <person name="Yun Q.-Z."/>
            <person name="Chai Y.-H."/>
            <person name="Lu J.-Y."/>
            <person name="Li Y."/>
            <person name="Zhao S.-W."/>
            <person name="Mao J.-F."/>
            <person name="Jia S.-G."/>
            <person name="Mao Y.-M."/>
        </authorList>
    </citation>
    <scope>NUCLEOTIDE SEQUENCE</scope>
    <source>
        <strain evidence="2">AT0</strain>
        <tissue evidence="2">Leaf</tissue>
    </source>
</reference>
<gene>
    <name evidence="2" type="ORF">FEM48_ZijujUnG0081500</name>
</gene>
<dbReference type="PANTHER" id="PTHR47952">
    <property type="entry name" value="TRYPTAMINE 5-HYDROXYLASE"/>
    <property type="match status" value="1"/>
</dbReference>
<evidence type="ECO:0000256" key="1">
    <source>
        <dbReference type="PIRSR" id="PIRSR602401-1"/>
    </source>
</evidence>
<dbReference type="GO" id="GO:0016705">
    <property type="term" value="F:oxidoreductase activity, acting on paired donors, with incorporation or reduction of molecular oxygen"/>
    <property type="evidence" value="ECO:0007669"/>
    <property type="project" value="InterPro"/>
</dbReference>
<comment type="caution">
    <text evidence="2">The sequence shown here is derived from an EMBL/GenBank/DDBJ whole genome shotgun (WGS) entry which is preliminary data.</text>
</comment>
<dbReference type="Proteomes" id="UP000813462">
    <property type="component" value="Unassembled WGS sequence"/>
</dbReference>